<sequence length="368" mass="44059">MKNKINLIFSLILGVFPLTLTSCFTFFQEKQKEPNMTKKESKNSLNHFGKNANEKSQSLESNKHTKKQSNLNNLIKQFPNIDIEKNEGLDDLWNYILGLRNLIKQENLDIDDSDKNSINQKLLLKYDQLIQDLTSSQIFDQKSKTKYQGLKDKFLQSWEKTISLDKSNDNKELKEFKKLKKDESRFFDKNLGLTLVVLYTLIYFDNNISLIDFYIDYINLEKMLITKINDSQKTFKEQFNTKEFKKLFEQIADKANKFLDPLNHFMATKDELFLRGSKSNHKQMYKFIIDFMNELTPLYIEMGWNQNNPISKWHMNKWVKEYFYKDIKSEIKLNFTKDEVQKSYSKWLEKSKEKYGFVFKKEELKNFE</sequence>
<dbReference type="EMBL" id="AL445564">
    <property type="protein sequence ID" value="CAC13544.1"/>
    <property type="molecule type" value="Genomic_DNA"/>
</dbReference>
<organism evidence="3">
    <name type="scientific">Mycoplasmopsis pulmonis (strain UAB CTIP)</name>
    <name type="common">Mycoplasma pulmonis</name>
    <dbReference type="NCBI Taxonomy" id="272635"/>
    <lineage>
        <taxon>Bacteria</taxon>
        <taxon>Bacillati</taxon>
        <taxon>Mycoplasmatota</taxon>
        <taxon>Mycoplasmoidales</taxon>
        <taxon>Metamycoplasmataceae</taxon>
        <taxon>Mycoplasmopsis</taxon>
    </lineage>
</organism>
<evidence type="ECO:0000256" key="1">
    <source>
        <dbReference type="SAM" id="MobiDB-lite"/>
    </source>
</evidence>
<dbReference type="RefSeq" id="WP_010925175.1">
    <property type="nucleotide sequence ID" value="NC_002771.1"/>
</dbReference>
<feature type="region of interest" description="Disordered" evidence="1">
    <location>
        <begin position="35"/>
        <end position="67"/>
    </location>
</feature>
<dbReference type="BioCyc" id="MPUL272635:G1GT6-378-MONOMER"/>
<dbReference type="AlphaFoldDB" id="Q98QJ0"/>
<evidence type="ECO:0000313" key="3">
    <source>
        <dbReference type="Proteomes" id="UP000000528"/>
    </source>
</evidence>
<keyword evidence="2" id="KW-0449">Lipoprotein</keyword>
<accession>Q98QJ0</accession>
<evidence type="ECO:0000313" key="2">
    <source>
        <dbReference type="EMBL" id="CAC13544.1"/>
    </source>
</evidence>
<name>Q98QJ0_MYCPU</name>
<dbReference type="HOGENOM" id="CLU_751881_0_0_14"/>
<dbReference type="KEGG" id="mpu:MYPU_3710"/>
<proteinExistence type="predicted"/>
<dbReference type="PROSITE" id="PS51257">
    <property type="entry name" value="PROKAR_LIPOPROTEIN"/>
    <property type="match status" value="1"/>
</dbReference>
<dbReference type="PIR" id="C90558">
    <property type="entry name" value="C90558"/>
</dbReference>
<protein>
    <submittedName>
        <fullName evidence="2">LIPOPROTEIN</fullName>
    </submittedName>
</protein>
<gene>
    <name evidence="2" type="ordered locus">MYPU_3710</name>
</gene>
<dbReference type="Proteomes" id="UP000000528">
    <property type="component" value="Chromosome"/>
</dbReference>
<reference evidence="2 3" key="1">
    <citation type="journal article" date="2001" name="Nucleic Acids Res.">
        <title>The complete genome sequence of the murine respiratory pathogen Mycoplasma pulmonis.</title>
        <authorList>
            <person name="Chambaud I."/>
            <person name="Heilig R."/>
            <person name="Ferris S."/>
            <person name="Barbe V."/>
            <person name="Samson D."/>
            <person name="Galisson F."/>
            <person name="Moszer I."/>
            <person name="Dybvig K."/>
            <person name="Wroblewski H."/>
            <person name="Viari A."/>
            <person name="Rocha E.P.C."/>
            <person name="Blanchard A."/>
        </authorList>
    </citation>
    <scope>NUCLEOTIDE SEQUENCE [LARGE SCALE GENOMIC DNA]</scope>
    <source>
        <strain evidence="2 3">UAB CTIP</strain>
    </source>
</reference>
<keyword evidence="3" id="KW-1185">Reference proteome</keyword>
<dbReference type="STRING" id="272635.gene:17576971"/>